<dbReference type="Pfam" id="PF11790">
    <property type="entry name" value="Glyco_hydro_cc"/>
    <property type="match status" value="1"/>
</dbReference>
<dbReference type="EMBL" id="KN847522">
    <property type="protein sequence ID" value="KIV93193.1"/>
    <property type="molecule type" value="Genomic_DNA"/>
</dbReference>
<feature type="domain" description="Asl1-like glycosyl hydrolase catalytic" evidence="3">
    <location>
        <begin position="200"/>
        <end position="426"/>
    </location>
</feature>
<feature type="signal peptide" evidence="2">
    <location>
        <begin position="1"/>
        <end position="17"/>
    </location>
</feature>
<evidence type="ECO:0000256" key="1">
    <source>
        <dbReference type="SAM" id="MobiDB-lite"/>
    </source>
</evidence>
<evidence type="ECO:0000313" key="5">
    <source>
        <dbReference type="Proteomes" id="UP000054302"/>
    </source>
</evidence>
<dbReference type="Proteomes" id="UP000054302">
    <property type="component" value="Unassembled WGS sequence"/>
</dbReference>
<reference evidence="4 5" key="1">
    <citation type="submission" date="2015-01" db="EMBL/GenBank/DDBJ databases">
        <title>The Genome Sequence of Exophiala mesophila CBS40295.</title>
        <authorList>
            <consortium name="The Broad Institute Genomics Platform"/>
            <person name="Cuomo C."/>
            <person name="de Hoog S."/>
            <person name="Gorbushina A."/>
            <person name="Stielow B."/>
            <person name="Teixiera M."/>
            <person name="Abouelleil A."/>
            <person name="Chapman S.B."/>
            <person name="Priest M."/>
            <person name="Young S.K."/>
            <person name="Wortman J."/>
            <person name="Nusbaum C."/>
            <person name="Birren B."/>
        </authorList>
    </citation>
    <scope>NUCLEOTIDE SEQUENCE [LARGE SCALE GENOMIC DNA]</scope>
    <source>
        <strain evidence="4 5">CBS 40295</strain>
    </source>
</reference>
<organism evidence="4 5">
    <name type="scientific">Exophiala mesophila</name>
    <name type="common">Black yeast-like fungus</name>
    <dbReference type="NCBI Taxonomy" id="212818"/>
    <lineage>
        <taxon>Eukaryota</taxon>
        <taxon>Fungi</taxon>
        <taxon>Dikarya</taxon>
        <taxon>Ascomycota</taxon>
        <taxon>Pezizomycotina</taxon>
        <taxon>Eurotiomycetes</taxon>
        <taxon>Chaetothyriomycetidae</taxon>
        <taxon>Chaetothyriales</taxon>
        <taxon>Herpotrichiellaceae</taxon>
        <taxon>Exophiala</taxon>
    </lineage>
</organism>
<dbReference type="GO" id="GO:0071966">
    <property type="term" value="P:fungal-type cell wall polysaccharide metabolic process"/>
    <property type="evidence" value="ECO:0007669"/>
    <property type="project" value="TreeGrafter"/>
</dbReference>
<evidence type="ECO:0000256" key="2">
    <source>
        <dbReference type="SAM" id="SignalP"/>
    </source>
</evidence>
<dbReference type="InterPro" id="IPR024655">
    <property type="entry name" value="Asl1_glyco_hydro_catalytic"/>
</dbReference>
<dbReference type="RefSeq" id="XP_016224767.1">
    <property type="nucleotide sequence ID" value="XM_016368979.1"/>
</dbReference>
<dbReference type="InterPro" id="IPR053183">
    <property type="entry name" value="ASL1"/>
</dbReference>
<feature type="chain" id="PRO_5002238189" description="Asl1-like glycosyl hydrolase catalytic domain-containing protein" evidence="2">
    <location>
        <begin position="18"/>
        <end position="428"/>
    </location>
</feature>
<name>A0A0D2A295_EXOME</name>
<dbReference type="OMA" id="SHKRGVC"/>
<dbReference type="GO" id="GO:0009277">
    <property type="term" value="C:fungal-type cell wall"/>
    <property type="evidence" value="ECO:0007669"/>
    <property type="project" value="TreeGrafter"/>
</dbReference>
<sequence>MVSNIIPVLAFASIVLAHPHPHADKHRPWRYYGSGNKPSRPDGVAAPTGFSAPPTNDSSPINIAGAPIDPPSGTNDDLQTVTIVPVSDESAEPASSGIEQILSQSSAVDLDATGSLTAAAFFGRPTGNGRRSTYAWGGDEGVPSASDPAAVPTTFQTAVYTEPTAAYGSDSPAATSASSPAESYTPSTGGSGGSTSGKKGLSYNNPSLTNAFAGKGISWAYNWGSRPDGTILSGAEFVPMLWGNKQDFISSWAGAVSTAISNGARHALSFNEPDLGEQANMDAATAARLHIENMNPLAGQVAIGSPAVTNGPAPMGIAYLNQFFSACAGNCKVDFVAFHWYDSASSISYFKQHVQDVINMAAEHGIGKVWLTEFGASGSDSDVANFISEAVAFLDSTPAVERYAYFMVSEGLLVNGGSLSSLGAAYAA</sequence>
<feature type="region of interest" description="Disordered" evidence="1">
    <location>
        <begin position="122"/>
        <end position="149"/>
    </location>
</feature>
<evidence type="ECO:0000259" key="3">
    <source>
        <dbReference type="Pfam" id="PF11790"/>
    </source>
</evidence>
<dbReference type="HOGENOM" id="CLU_040908_4_1_1"/>
<dbReference type="InterPro" id="IPR017853">
    <property type="entry name" value="GH"/>
</dbReference>
<accession>A0A0D2A295</accession>
<evidence type="ECO:0000313" key="4">
    <source>
        <dbReference type="EMBL" id="KIV93193.1"/>
    </source>
</evidence>
<dbReference type="PANTHER" id="PTHR34154:SF10">
    <property type="entry name" value="ASL1-LIKE GLYCOSYL HYDROLASE CATALYTIC DOMAIN-CONTAINING PROTEIN"/>
    <property type="match status" value="1"/>
</dbReference>
<dbReference type="VEuPathDB" id="FungiDB:PV10_04430"/>
<dbReference type="PANTHER" id="PTHR34154">
    <property type="entry name" value="ALKALI-SENSITIVE LINKAGE PROTEIN 1"/>
    <property type="match status" value="1"/>
</dbReference>
<dbReference type="AlphaFoldDB" id="A0A0D2A295"/>
<proteinExistence type="predicted"/>
<dbReference type="STRING" id="212818.A0A0D2A295"/>
<gene>
    <name evidence="4" type="ORF">PV10_04430</name>
</gene>
<dbReference type="OrthoDB" id="43654at2759"/>
<keyword evidence="5" id="KW-1185">Reference proteome</keyword>
<feature type="compositionally biased region" description="Low complexity" evidence="1">
    <location>
        <begin position="169"/>
        <end position="188"/>
    </location>
</feature>
<feature type="region of interest" description="Disordered" evidence="1">
    <location>
        <begin position="166"/>
        <end position="198"/>
    </location>
</feature>
<dbReference type="SUPFAM" id="SSF51445">
    <property type="entry name" value="(Trans)glycosidases"/>
    <property type="match status" value="1"/>
</dbReference>
<dbReference type="Gene3D" id="3.20.20.80">
    <property type="entry name" value="Glycosidases"/>
    <property type="match status" value="1"/>
</dbReference>
<keyword evidence="2" id="KW-0732">Signal</keyword>
<feature type="region of interest" description="Disordered" evidence="1">
    <location>
        <begin position="25"/>
        <end position="65"/>
    </location>
</feature>
<protein>
    <recommendedName>
        <fullName evidence="3">Asl1-like glycosyl hydrolase catalytic domain-containing protein</fullName>
    </recommendedName>
</protein>
<dbReference type="GeneID" id="27322275"/>